<dbReference type="Pfam" id="PF01753">
    <property type="entry name" value="zf-MYND"/>
    <property type="match status" value="2"/>
</dbReference>
<evidence type="ECO:0000256" key="2">
    <source>
        <dbReference type="ARBA" id="ARBA00022771"/>
    </source>
</evidence>
<dbReference type="PROSITE" id="PS50865">
    <property type="entry name" value="ZF_MYND_2"/>
    <property type="match status" value="2"/>
</dbReference>
<dbReference type="PANTHER" id="PTHR10237:SF14">
    <property type="entry name" value="MYND-TYPE DOMAIN-CONTAINING PROTEIN"/>
    <property type="match status" value="1"/>
</dbReference>
<comment type="caution">
    <text evidence="7">The sequence shown here is derived from an EMBL/GenBank/DDBJ whole genome shotgun (WGS) entry which is preliminary data.</text>
</comment>
<keyword evidence="8" id="KW-1185">Reference proteome</keyword>
<dbReference type="PANTHER" id="PTHR10237">
    <property type="entry name" value="DEFORMED EPIDERMAL AUTOREGULATORY FACTOR 1 HOMOLOG SUPPRESSIN"/>
    <property type="match status" value="1"/>
</dbReference>
<dbReference type="PROSITE" id="PS01360">
    <property type="entry name" value="ZF_MYND_1"/>
    <property type="match status" value="2"/>
</dbReference>
<keyword evidence="2 4" id="KW-0863">Zinc-finger</keyword>
<evidence type="ECO:0000256" key="3">
    <source>
        <dbReference type="ARBA" id="ARBA00022833"/>
    </source>
</evidence>
<keyword evidence="1" id="KW-0479">Metal-binding</keyword>
<evidence type="ECO:0000313" key="7">
    <source>
        <dbReference type="EMBL" id="KAJ8309700.1"/>
    </source>
</evidence>
<dbReference type="SUPFAM" id="SSF144232">
    <property type="entry name" value="HIT/MYND zinc finger-like"/>
    <property type="match status" value="2"/>
</dbReference>
<evidence type="ECO:0000256" key="1">
    <source>
        <dbReference type="ARBA" id="ARBA00022723"/>
    </source>
</evidence>
<accession>A0ABQ9F0P5</accession>
<keyword evidence="3" id="KW-0862">Zinc</keyword>
<dbReference type="EMBL" id="JARBDR010000640">
    <property type="protein sequence ID" value="KAJ8309700.1"/>
    <property type="molecule type" value="Genomic_DNA"/>
</dbReference>
<evidence type="ECO:0000313" key="8">
    <source>
        <dbReference type="Proteomes" id="UP001217089"/>
    </source>
</evidence>
<proteinExistence type="predicted"/>
<sequence length="386" mass="45009">MKYRTGHIKTYQRMIFRAECDLAMDQMSKNAEKQAYNRLDEEVTPLTTSNMEFVCQNCKKSTSNLSRCTGCYRVYYCSKVCQKANWKSGHREQCKKSKLVTKTTEAYSCDKKETEKESKPREKDDSGFEEIASGVQKTDPEVKSSTSDKCNVCSKTGNLKRCANCKKASYCSKTCQRRDWAQHKNVCESEFDGHIKTKGFIEKEIEKEREKEREEFKEKMKSSNLFCFNSIANAGDRTFLPFVDLLAGVNDVNLAECRKASDKDFNRAISTAKTFYPFLKVIDNLDYISSEFFGMRPRHSFIVLVGFISRYHHYRQRHCVYVEDRYGQELYVAFYLDFDNPCPYFTWSDLRPGRFICIRDPYRHYFLDGSVGIRVDEASDINIFNA</sequence>
<feature type="domain" description="MYND-type" evidence="6">
    <location>
        <begin position="150"/>
        <end position="187"/>
    </location>
</feature>
<evidence type="ECO:0000256" key="4">
    <source>
        <dbReference type="PROSITE-ProRule" id="PRU00134"/>
    </source>
</evidence>
<gene>
    <name evidence="7" type="ORF">KUTeg_011565</name>
</gene>
<dbReference type="InterPro" id="IPR024119">
    <property type="entry name" value="TF_DEAF-1"/>
</dbReference>
<evidence type="ECO:0000259" key="6">
    <source>
        <dbReference type="PROSITE" id="PS50865"/>
    </source>
</evidence>
<protein>
    <recommendedName>
        <fullName evidence="6">MYND-type domain-containing protein</fullName>
    </recommendedName>
</protein>
<name>A0ABQ9F0P5_TEGGR</name>
<dbReference type="Gene3D" id="6.10.140.2220">
    <property type="match status" value="2"/>
</dbReference>
<dbReference type="Proteomes" id="UP001217089">
    <property type="component" value="Unassembled WGS sequence"/>
</dbReference>
<feature type="domain" description="MYND-type" evidence="6">
    <location>
        <begin position="55"/>
        <end position="94"/>
    </location>
</feature>
<reference evidence="7 8" key="1">
    <citation type="submission" date="2022-12" db="EMBL/GenBank/DDBJ databases">
        <title>Chromosome-level genome of Tegillarca granosa.</title>
        <authorList>
            <person name="Kim J."/>
        </authorList>
    </citation>
    <scope>NUCLEOTIDE SEQUENCE [LARGE SCALE GENOMIC DNA]</scope>
    <source>
        <strain evidence="7">Teg-2019</strain>
        <tissue evidence="7">Adductor muscle</tissue>
    </source>
</reference>
<feature type="compositionally biased region" description="Basic and acidic residues" evidence="5">
    <location>
        <begin position="113"/>
        <end position="126"/>
    </location>
</feature>
<feature type="region of interest" description="Disordered" evidence="5">
    <location>
        <begin position="113"/>
        <end position="141"/>
    </location>
</feature>
<dbReference type="InterPro" id="IPR002893">
    <property type="entry name" value="Znf_MYND"/>
</dbReference>
<organism evidence="7 8">
    <name type="scientific">Tegillarca granosa</name>
    <name type="common">Malaysian cockle</name>
    <name type="synonym">Anadara granosa</name>
    <dbReference type="NCBI Taxonomy" id="220873"/>
    <lineage>
        <taxon>Eukaryota</taxon>
        <taxon>Metazoa</taxon>
        <taxon>Spiralia</taxon>
        <taxon>Lophotrochozoa</taxon>
        <taxon>Mollusca</taxon>
        <taxon>Bivalvia</taxon>
        <taxon>Autobranchia</taxon>
        <taxon>Pteriomorphia</taxon>
        <taxon>Arcoida</taxon>
        <taxon>Arcoidea</taxon>
        <taxon>Arcidae</taxon>
        <taxon>Tegillarca</taxon>
    </lineage>
</organism>
<evidence type="ECO:0000256" key="5">
    <source>
        <dbReference type="SAM" id="MobiDB-lite"/>
    </source>
</evidence>